<comment type="caution">
    <text evidence="1">The sequence shown here is derived from an EMBL/GenBank/DDBJ whole genome shotgun (WGS) entry which is preliminary data.</text>
</comment>
<dbReference type="Proteomes" id="UP001160148">
    <property type="component" value="Unassembled WGS sequence"/>
</dbReference>
<accession>A0AAV0Y7A5</accession>
<dbReference type="EMBL" id="CARXXK010001306">
    <property type="protein sequence ID" value="CAI6375306.1"/>
    <property type="molecule type" value="Genomic_DNA"/>
</dbReference>
<evidence type="ECO:0000313" key="1">
    <source>
        <dbReference type="EMBL" id="CAI6375306.1"/>
    </source>
</evidence>
<reference evidence="1 2" key="1">
    <citation type="submission" date="2023-01" db="EMBL/GenBank/DDBJ databases">
        <authorList>
            <person name="Whitehead M."/>
        </authorList>
    </citation>
    <scope>NUCLEOTIDE SEQUENCE [LARGE SCALE GENOMIC DNA]</scope>
</reference>
<keyword evidence="2" id="KW-1185">Reference proteome</keyword>
<organism evidence="1 2">
    <name type="scientific">Macrosiphum euphorbiae</name>
    <name type="common">potato aphid</name>
    <dbReference type="NCBI Taxonomy" id="13131"/>
    <lineage>
        <taxon>Eukaryota</taxon>
        <taxon>Metazoa</taxon>
        <taxon>Ecdysozoa</taxon>
        <taxon>Arthropoda</taxon>
        <taxon>Hexapoda</taxon>
        <taxon>Insecta</taxon>
        <taxon>Pterygota</taxon>
        <taxon>Neoptera</taxon>
        <taxon>Paraneoptera</taxon>
        <taxon>Hemiptera</taxon>
        <taxon>Sternorrhyncha</taxon>
        <taxon>Aphidomorpha</taxon>
        <taxon>Aphidoidea</taxon>
        <taxon>Aphididae</taxon>
        <taxon>Macrosiphini</taxon>
        <taxon>Macrosiphum</taxon>
    </lineage>
</organism>
<dbReference type="AlphaFoldDB" id="A0AAV0Y7A5"/>
<evidence type="ECO:0000313" key="2">
    <source>
        <dbReference type="Proteomes" id="UP001160148"/>
    </source>
</evidence>
<gene>
    <name evidence="1" type="ORF">MEUPH1_LOCUS28826</name>
</gene>
<sequence>MFGSRHILTIDKLLDFPTVQGDTTEKITCHLIKSRLEKKAAARNKIKDKNKKFITYLPGQQVLVKEHRLSSAEDKTIHKFFLLYHGPYKISEVRGNNTVVVEVEPGKNRTHNMKEVKLYIPPDPGEGQRISAE</sequence>
<proteinExistence type="predicted"/>
<protein>
    <submittedName>
        <fullName evidence="1">Uncharacterized protein</fullName>
    </submittedName>
</protein>
<name>A0AAV0Y7A5_9HEMI</name>